<dbReference type="GO" id="GO:0016787">
    <property type="term" value="F:hydrolase activity"/>
    <property type="evidence" value="ECO:0007669"/>
    <property type="project" value="InterPro"/>
</dbReference>
<dbReference type="AlphaFoldDB" id="A0A075IEU4"/>
<dbReference type="PANTHER" id="PTHR39323:SF1">
    <property type="entry name" value="BLR1149 PROTEIN"/>
    <property type="match status" value="1"/>
</dbReference>
<dbReference type="InterPro" id="IPR024173">
    <property type="entry name" value="Pesterase_MJ0037-like"/>
</dbReference>
<evidence type="ECO:0000259" key="1">
    <source>
        <dbReference type="Pfam" id="PF00149"/>
    </source>
</evidence>
<dbReference type="CDD" id="cd07391">
    <property type="entry name" value="MPP_PF1019"/>
    <property type="match status" value="1"/>
</dbReference>
<dbReference type="SUPFAM" id="SSF56300">
    <property type="entry name" value="Metallo-dependent phosphatases"/>
    <property type="match status" value="1"/>
</dbReference>
<dbReference type="PIRSF" id="PIRSF000887">
    <property type="entry name" value="Pesterase_MJ0037"/>
    <property type="match status" value="1"/>
</dbReference>
<protein>
    <submittedName>
        <fullName evidence="2">Metallophosphoesterase</fullName>
    </submittedName>
</protein>
<dbReference type="InterPro" id="IPR004843">
    <property type="entry name" value="Calcineurin-like_PHP"/>
</dbReference>
<dbReference type="Gene3D" id="3.60.21.10">
    <property type="match status" value="1"/>
</dbReference>
<accession>A0A075IEU4</accession>
<name>A0A075IEU4_9EURY</name>
<dbReference type="EMBL" id="KF901270">
    <property type="protein sequence ID" value="AIF24718.1"/>
    <property type="molecule type" value="Genomic_DNA"/>
</dbReference>
<reference evidence="2" key="1">
    <citation type="journal article" date="2014" name="Genome Biol. Evol.">
        <title>Pangenome evidence for extensive interdomain horizontal transfer affecting lineage core and shell genes in uncultured planktonic thaumarchaeota and euryarchaeota.</title>
        <authorList>
            <person name="Deschamps P."/>
            <person name="Zivanovic Y."/>
            <person name="Moreira D."/>
            <person name="Rodriguez-Valera F."/>
            <person name="Lopez-Garcia P."/>
        </authorList>
    </citation>
    <scope>NUCLEOTIDE SEQUENCE</scope>
</reference>
<proteinExistence type="predicted"/>
<feature type="domain" description="Calcineurin-like phosphoesterase" evidence="1">
    <location>
        <begin position="20"/>
        <end position="135"/>
    </location>
</feature>
<sequence>MNIVPVHGSAALHFVDESALLLSDLHYGVEAEMLRGGVWIPNRSTARTEKVLKLIKQTKSKRLILLGDVKHQVPHNSKQQRTDLEQFFMATTRIATVEIIPGNHDGGLKDIAPSDVIFHKSTGCVIGNIGLSHGHAWPSQEVMNSELLVMGHEHPALSFRDRLDKLHSEPCWLRAPMIEHEKYDKVPKQLIVMPAFGELAGRTMNREPLKGLGPILRNGLADLSKARVETLEGLDFGELGSLIDLRL</sequence>
<evidence type="ECO:0000313" key="2">
    <source>
        <dbReference type="EMBL" id="AIF24718.1"/>
    </source>
</evidence>
<dbReference type="InterPro" id="IPR029052">
    <property type="entry name" value="Metallo-depent_PP-like"/>
</dbReference>
<dbReference type="PANTHER" id="PTHR39323">
    <property type="entry name" value="BLR1149 PROTEIN"/>
    <property type="match status" value="1"/>
</dbReference>
<dbReference type="Pfam" id="PF00149">
    <property type="entry name" value="Metallophos"/>
    <property type="match status" value="1"/>
</dbReference>
<organism evidence="2">
    <name type="scientific">uncultured marine group II/III euryarchaeote SAT1000_38_B01</name>
    <dbReference type="NCBI Taxonomy" id="1456579"/>
    <lineage>
        <taxon>Archaea</taxon>
        <taxon>Methanobacteriati</taxon>
        <taxon>Methanobacteriota</taxon>
        <taxon>environmental samples</taxon>
    </lineage>
</organism>